<dbReference type="EMBL" id="JYOV01000019">
    <property type="protein sequence ID" value="KJU91408.1"/>
    <property type="molecule type" value="Genomic_DNA"/>
</dbReference>
<organism evidence="1 2">
    <name type="scientific">Streptococcus infantis</name>
    <dbReference type="NCBI Taxonomy" id="68892"/>
    <lineage>
        <taxon>Bacteria</taxon>
        <taxon>Bacillati</taxon>
        <taxon>Bacillota</taxon>
        <taxon>Bacilli</taxon>
        <taxon>Lactobacillales</taxon>
        <taxon>Streptococcaceae</taxon>
        <taxon>Streptococcus</taxon>
    </lineage>
</organism>
<dbReference type="PANTHER" id="PTHR35810">
    <property type="entry name" value="CYTOPLASMIC PROTEIN-RELATED"/>
    <property type="match status" value="1"/>
</dbReference>
<protein>
    <recommendedName>
        <fullName evidence="3">DNA-binding protein in cluster with Type I restriction-modification system</fullName>
    </recommendedName>
</protein>
<evidence type="ECO:0008006" key="3">
    <source>
        <dbReference type="Google" id="ProtNLM"/>
    </source>
</evidence>
<evidence type="ECO:0000313" key="2">
    <source>
        <dbReference type="Proteomes" id="UP000033405"/>
    </source>
</evidence>
<dbReference type="AlphaFoldDB" id="A0A0F3HEQ5"/>
<evidence type="ECO:0000313" key="1">
    <source>
        <dbReference type="EMBL" id="KJU91408.1"/>
    </source>
</evidence>
<accession>A0A0F3HEQ5</accession>
<dbReference type="PANTHER" id="PTHR35810:SF1">
    <property type="entry name" value="CYTOPLASMIC PROTEIN"/>
    <property type="match status" value="1"/>
</dbReference>
<proteinExistence type="predicted"/>
<reference evidence="1 2" key="1">
    <citation type="submission" date="2015-02" db="EMBL/GenBank/DDBJ databases">
        <title>Evolution of amylase-binding proteins of oral streptococcal species.</title>
        <authorList>
            <person name="Haase E.M."/>
        </authorList>
    </citation>
    <scope>NUCLEOTIDE SEQUENCE [LARGE SCALE GENOMIC DNA]</scope>
    <source>
        <strain evidence="1 2">UC6950A</strain>
    </source>
</reference>
<comment type="caution">
    <text evidence="1">The sequence shown here is derived from an EMBL/GenBank/DDBJ whole genome shotgun (WGS) entry which is preliminary data.</text>
</comment>
<name>A0A0F3HEQ5_9STRE</name>
<dbReference type="Proteomes" id="UP000033405">
    <property type="component" value="Unassembled WGS sequence"/>
</dbReference>
<gene>
    <name evidence="1" type="ORF">TZ96_01432</name>
</gene>
<dbReference type="PATRIC" id="fig|28037.218.peg.1391"/>
<sequence>MANDVILYRTDDGESAIELHLDNGTVWLTQQELAELFQTSKQNISKHIKAIFEDGELSEEATVNYKLTVQNEGNRSVQRNVAYYNLDMILAIGRRVYYIQNNFKKSKKSLNYLLKTV</sequence>